<keyword evidence="4" id="KW-0028">Amino-acid biosynthesis</keyword>
<dbReference type="InterPro" id="IPR008948">
    <property type="entry name" value="L-Aspartase-like"/>
</dbReference>
<dbReference type="Proteomes" id="UP000184120">
    <property type="component" value="Unassembled WGS sequence"/>
</dbReference>
<evidence type="ECO:0000256" key="2">
    <source>
        <dbReference type="ARBA" id="ARBA00004941"/>
    </source>
</evidence>
<evidence type="ECO:0000313" key="7">
    <source>
        <dbReference type="EMBL" id="GGE94675.1"/>
    </source>
</evidence>
<evidence type="ECO:0000313" key="9">
    <source>
        <dbReference type="Proteomes" id="UP000184120"/>
    </source>
</evidence>
<dbReference type="PANTHER" id="PTHR43814:SF1">
    <property type="entry name" value="ARGININOSUCCINATE LYASE"/>
    <property type="match status" value="1"/>
</dbReference>
<keyword evidence="4" id="KW-0055">Arginine biosynthesis</keyword>
<dbReference type="OrthoDB" id="9769623at2"/>
<dbReference type="InterPro" id="IPR024083">
    <property type="entry name" value="Fumarase/histidase_N"/>
</dbReference>
<dbReference type="STRING" id="1434701.SAMN05443634_101229"/>
<evidence type="ECO:0000256" key="4">
    <source>
        <dbReference type="ARBA" id="ARBA00022571"/>
    </source>
</evidence>
<accession>A0A1M6T2S9</accession>
<dbReference type="Gene3D" id="1.10.40.30">
    <property type="entry name" value="Fumarase/aspartase (C-terminal domain)"/>
    <property type="match status" value="1"/>
</dbReference>
<dbReference type="PRINTS" id="PR00145">
    <property type="entry name" value="ARGSUCLYASE"/>
</dbReference>
<evidence type="ECO:0000313" key="10">
    <source>
        <dbReference type="Proteomes" id="UP000650994"/>
    </source>
</evidence>
<dbReference type="GO" id="GO:0042450">
    <property type="term" value="P:L-arginine biosynthetic process via ornithine"/>
    <property type="evidence" value="ECO:0007669"/>
    <property type="project" value="UniProtKB-UniRule"/>
</dbReference>
<dbReference type="EMBL" id="FRBH01000001">
    <property type="protein sequence ID" value="SHK51118.1"/>
    <property type="molecule type" value="Genomic_DNA"/>
</dbReference>
<organism evidence="8 9">
    <name type="scientific">Chishuiella changwenlii</name>
    <dbReference type="NCBI Taxonomy" id="1434701"/>
    <lineage>
        <taxon>Bacteria</taxon>
        <taxon>Pseudomonadati</taxon>
        <taxon>Bacteroidota</taxon>
        <taxon>Flavobacteriia</taxon>
        <taxon>Flavobacteriales</taxon>
        <taxon>Weeksellaceae</taxon>
        <taxon>Chishuiella</taxon>
    </lineage>
</organism>
<dbReference type="EC" id="4.3.2.1" evidence="3 5"/>
<reference evidence="10" key="4">
    <citation type="journal article" date="2019" name="Int. J. Syst. Evol. Microbiol.">
        <title>The Global Catalogue of Microorganisms (GCM) 10K type strain sequencing project: providing services to taxonomists for standard genome sequencing and annotation.</title>
        <authorList>
            <consortium name="The Broad Institute Genomics Platform"/>
            <consortium name="The Broad Institute Genome Sequencing Center for Infectious Disease"/>
            <person name="Wu L."/>
            <person name="Ma J."/>
        </authorList>
    </citation>
    <scope>NUCLEOTIDE SEQUENCE [LARGE SCALE GENOMIC DNA]</scope>
    <source>
        <strain evidence="10">CGMCC 1.12707</strain>
    </source>
</reference>
<reference evidence="8" key="2">
    <citation type="submission" date="2016-11" db="EMBL/GenBank/DDBJ databases">
        <authorList>
            <person name="Jaros S."/>
            <person name="Januszkiewicz K."/>
            <person name="Wedrychowicz H."/>
        </authorList>
    </citation>
    <scope>NUCLEOTIDE SEQUENCE [LARGE SCALE GENOMIC DNA]</scope>
    <source>
        <strain evidence="8">DSM 27989</strain>
    </source>
</reference>
<sequence>MKLWDKGFTINDKIEKFTIGKDRELDVYLAKHDALASKAQANMLAKTGLITNEENDALQQALDEILLLIADNNFNVDEGFEDVHSKIEAYLIEKTGDAGKKIHVARSRNDQVLVAIQLFEKEYLKQVTQKIINLIEIFLQKAEEFKNHLLPGYTHFQAAMPSSFGMWFSAYAESLLNDLYFFEAAYKISDQNPLGSGAGFGTSFPIDRLQTTQELGFSEVLVSSVGAQILRGKTEKSVATALAMIAGTLSKMSYDLVLYNSQDLGFVKLPNEMTTGSSIMPHKKNPDVFELTRAHCNRIQAVPTDIIITINNLPSGYHRDYQILKEILFEPMMQFDNIIDILTFAIPQLQIKNDYMNQDKYDPIYTVENINEAIKNGTPFRDAYREVGLSVENGTYIPHKEFQTSHIGSVHNLRLDLIFNKIEKFKLENSVAK</sequence>
<dbReference type="NCBIfam" id="TIGR00838">
    <property type="entry name" value="argH"/>
    <property type="match status" value="1"/>
</dbReference>
<dbReference type="AlphaFoldDB" id="A0A1M6T2S9"/>
<name>A0A1M6T2S9_9FLAO</name>
<dbReference type="InterPro" id="IPR000362">
    <property type="entry name" value="Fumarate_lyase_fam"/>
</dbReference>
<dbReference type="InterPro" id="IPR020557">
    <property type="entry name" value="Fumarate_lyase_CS"/>
</dbReference>
<evidence type="ECO:0000256" key="5">
    <source>
        <dbReference type="NCBIfam" id="TIGR00838"/>
    </source>
</evidence>
<dbReference type="UniPathway" id="UPA00068">
    <property type="reaction ID" value="UER00114"/>
</dbReference>
<dbReference type="Pfam" id="PF00206">
    <property type="entry name" value="Lyase_1"/>
    <property type="match status" value="1"/>
</dbReference>
<dbReference type="InterPro" id="IPR009049">
    <property type="entry name" value="Argininosuccinate_lyase"/>
</dbReference>
<evidence type="ECO:0000256" key="1">
    <source>
        <dbReference type="ARBA" id="ARBA00000985"/>
    </source>
</evidence>
<dbReference type="PRINTS" id="PR00149">
    <property type="entry name" value="FUMRATELYASE"/>
</dbReference>
<dbReference type="PANTHER" id="PTHR43814">
    <property type="entry name" value="ARGININOSUCCINATE LYASE"/>
    <property type="match status" value="1"/>
</dbReference>
<dbReference type="RefSeq" id="WP_072929063.1">
    <property type="nucleotide sequence ID" value="NZ_BMFL01000006.1"/>
</dbReference>
<dbReference type="Gene3D" id="1.20.200.10">
    <property type="entry name" value="Fumarase/aspartase (Central domain)"/>
    <property type="match status" value="1"/>
</dbReference>
<keyword evidence="8" id="KW-0456">Lyase</keyword>
<comment type="pathway">
    <text evidence="2">Amino-acid biosynthesis; L-arginine biosynthesis; L-arginine from L-ornithine and carbamoyl phosphate: step 3/3.</text>
</comment>
<comment type="catalytic activity">
    <reaction evidence="1">
        <text>2-(N(omega)-L-arginino)succinate = fumarate + L-arginine</text>
        <dbReference type="Rhea" id="RHEA:24020"/>
        <dbReference type="ChEBI" id="CHEBI:29806"/>
        <dbReference type="ChEBI" id="CHEBI:32682"/>
        <dbReference type="ChEBI" id="CHEBI:57472"/>
        <dbReference type="EC" id="4.3.2.1"/>
    </reaction>
</comment>
<reference evidence="7" key="5">
    <citation type="submission" date="2024-05" db="EMBL/GenBank/DDBJ databases">
        <authorList>
            <person name="Sun Q."/>
            <person name="Zhou Y."/>
        </authorList>
    </citation>
    <scope>NUCLEOTIDE SEQUENCE</scope>
    <source>
        <strain evidence="7">CGMCC 1.12707</strain>
    </source>
</reference>
<gene>
    <name evidence="7" type="primary">argH</name>
    <name evidence="7" type="ORF">GCM10010984_10260</name>
    <name evidence="8" type="ORF">SAMN05443634_101229</name>
</gene>
<keyword evidence="10" id="KW-1185">Reference proteome</keyword>
<reference evidence="7" key="1">
    <citation type="journal article" date="2014" name="Int. J. Syst. Evol. Microbiol.">
        <title>Complete genome of a new Firmicutes species belonging to the dominant human colonic microbiota ('Ruminococcus bicirculans') reveals two chromosomes and a selective capacity to utilize plant glucans.</title>
        <authorList>
            <consortium name="NISC Comparative Sequencing Program"/>
            <person name="Wegmann U."/>
            <person name="Louis P."/>
            <person name="Goesmann A."/>
            <person name="Henrissat B."/>
            <person name="Duncan S.H."/>
            <person name="Flint H.J."/>
        </authorList>
    </citation>
    <scope>NUCLEOTIDE SEQUENCE</scope>
    <source>
        <strain evidence="7">CGMCC 1.12707</strain>
    </source>
</reference>
<evidence type="ECO:0000259" key="6">
    <source>
        <dbReference type="Pfam" id="PF00206"/>
    </source>
</evidence>
<protein>
    <recommendedName>
        <fullName evidence="3 5">Argininosuccinate lyase</fullName>
        <ecNumber evidence="3 5">4.3.2.1</ecNumber>
    </recommendedName>
</protein>
<dbReference type="GO" id="GO:0005829">
    <property type="term" value="C:cytosol"/>
    <property type="evidence" value="ECO:0007669"/>
    <property type="project" value="TreeGrafter"/>
</dbReference>
<dbReference type="InterPro" id="IPR022761">
    <property type="entry name" value="Fumarate_lyase_N"/>
</dbReference>
<dbReference type="SUPFAM" id="SSF48557">
    <property type="entry name" value="L-aspartase-like"/>
    <property type="match status" value="1"/>
</dbReference>
<evidence type="ECO:0000313" key="8">
    <source>
        <dbReference type="EMBL" id="SHK51118.1"/>
    </source>
</evidence>
<dbReference type="GO" id="GO:0004056">
    <property type="term" value="F:argininosuccinate lyase activity"/>
    <property type="evidence" value="ECO:0007669"/>
    <property type="project" value="UniProtKB-UniRule"/>
</dbReference>
<feature type="domain" description="Fumarate lyase N-terminal" evidence="6">
    <location>
        <begin position="25"/>
        <end position="300"/>
    </location>
</feature>
<dbReference type="PROSITE" id="PS00163">
    <property type="entry name" value="FUMARATE_LYASES"/>
    <property type="match status" value="1"/>
</dbReference>
<dbReference type="EMBL" id="BMFL01000006">
    <property type="protein sequence ID" value="GGE94675.1"/>
    <property type="molecule type" value="Genomic_DNA"/>
</dbReference>
<evidence type="ECO:0000256" key="3">
    <source>
        <dbReference type="ARBA" id="ARBA00012338"/>
    </source>
</evidence>
<dbReference type="Proteomes" id="UP000650994">
    <property type="component" value="Unassembled WGS sequence"/>
</dbReference>
<dbReference type="Gene3D" id="1.10.275.10">
    <property type="entry name" value="Fumarase/aspartase (N-terminal domain)"/>
    <property type="match status" value="1"/>
</dbReference>
<proteinExistence type="predicted"/>
<reference evidence="9" key="3">
    <citation type="submission" date="2016-11" db="EMBL/GenBank/DDBJ databases">
        <authorList>
            <person name="Varghese N."/>
            <person name="Submissions S."/>
        </authorList>
    </citation>
    <scope>NUCLEOTIDE SEQUENCE [LARGE SCALE GENOMIC DNA]</scope>
    <source>
        <strain evidence="9">DSM 27989</strain>
    </source>
</reference>